<evidence type="ECO:0008006" key="5">
    <source>
        <dbReference type="Google" id="ProtNLM"/>
    </source>
</evidence>
<dbReference type="PANTHER" id="PTHR40700:SF1">
    <property type="entry name" value="DUF63 DOMAIN-CONTAINING PROTEIN"/>
    <property type="match status" value="1"/>
</dbReference>
<reference evidence="3 4" key="1">
    <citation type="submission" date="2018-06" db="EMBL/GenBank/DDBJ databases">
        <title>Natronomonas sp. F16-60 a new haloarchaeon isolated from a solar saltern of Isla Cristina, Huelva, Spain.</title>
        <authorList>
            <person name="Duran-Viseras A."/>
            <person name="Sanchez-Porro C."/>
            <person name="Ventosa A."/>
        </authorList>
    </citation>
    <scope>NUCLEOTIDE SEQUENCE [LARGE SCALE GENOMIC DNA]</scope>
    <source>
        <strain evidence="3 4">F16-60</strain>
    </source>
</reference>
<name>A0A554NDD3_9EURY</name>
<feature type="compositionally biased region" description="Basic and acidic residues" evidence="1">
    <location>
        <begin position="18"/>
        <end position="29"/>
    </location>
</feature>
<feature type="transmembrane region" description="Helical" evidence="2">
    <location>
        <begin position="275"/>
        <end position="299"/>
    </location>
</feature>
<proteinExistence type="predicted"/>
<sequence length="300" mass="29334">MGRSRKGLSPNDIARAPADTHNDFDDARPGNRMVGPATPDVAVTAAVAGGGVVVAGFLAAAGVPVERRTVLAATPWMVVGGLLHTLAIAGAYDGLPAGILGSALAAPAAVAIAGLPWLALVQIGRVRPRADPAGYLAATGGGALVPLLAATVLFGRATVATVVPVVLTPVIAAIVTAVVVFVLGLSAAPAIATTRSLGLLVVYAQAFHAVAIAVAVDGLGTAAEAPLTALATDLAAMGPEGFGSVWPLVAAKLAVAVLTLVVAGRVVERRPVAGYLLLGVVAALGIGPGVATLLAATLLA</sequence>
<keyword evidence="2" id="KW-0812">Transmembrane</keyword>
<organism evidence="3 4">
    <name type="scientific">Haloglomus irregulare</name>
    <dbReference type="NCBI Taxonomy" id="2234134"/>
    <lineage>
        <taxon>Archaea</taxon>
        <taxon>Methanobacteriati</taxon>
        <taxon>Methanobacteriota</taxon>
        <taxon>Stenosarchaea group</taxon>
        <taxon>Halobacteria</taxon>
        <taxon>Halobacteriales</taxon>
        <taxon>Natronomonadaceae</taxon>
        <taxon>Haloglomus</taxon>
    </lineage>
</organism>
<evidence type="ECO:0000256" key="1">
    <source>
        <dbReference type="SAM" id="MobiDB-lite"/>
    </source>
</evidence>
<feature type="transmembrane region" description="Helical" evidence="2">
    <location>
        <begin position="98"/>
        <end position="121"/>
    </location>
</feature>
<feature type="transmembrane region" description="Helical" evidence="2">
    <location>
        <begin position="133"/>
        <end position="155"/>
    </location>
</feature>
<feature type="transmembrane region" description="Helical" evidence="2">
    <location>
        <begin position="197"/>
        <end position="216"/>
    </location>
</feature>
<evidence type="ECO:0000313" key="3">
    <source>
        <dbReference type="EMBL" id="TSD15407.1"/>
    </source>
</evidence>
<accession>A0A554NDD3</accession>
<dbReference type="Proteomes" id="UP000319894">
    <property type="component" value="Unassembled WGS sequence"/>
</dbReference>
<gene>
    <name evidence="3" type="ORF">DP107_06090</name>
</gene>
<feature type="region of interest" description="Disordered" evidence="1">
    <location>
        <begin position="1"/>
        <end position="35"/>
    </location>
</feature>
<comment type="caution">
    <text evidence="3">The sequence shown here is derived from an EMBL/GenBank/DDBJ whole genome shotgun (WGS) entry which is preliminary data.</text>
</comment>
<keyword evidence="2" id="KW-1133">Transmembrane helix</keyword>
<keyword evidence="2" id="KW-0472">Membrane</keyword>
<dbReference type="InterPro" id="IPR002749">
    <property type="entry name" value="DUF63"/>
</dbReference>
<feature type="transmembrane region" description="Helical" evidence="2">
    <location>
        <begin position="244"/>
        <end position="263"/>
    </location>
</feature>
<evidence type="ECO:0000256" key="2">
    <source>
        <dbReference type="SAM" id="Phobius"/>
    </source>
</evidence>
<protein>
    <recommendedName>
        <fullName evidence="5">DUF63 domain-containing protein</fullName>
    </recommendedName>
</protein>
<feature type="transmembrane region" description="Helical" evidence="2">
    <location>
        <begin position="41"/>
        <end position="63"/>
    </location>
</feature>
<dbReference type="Pfam" id="PF01889">
    <property type="entry name" value="DUF63"/>
    <property type="match status" value="1"/>
</dbReference>
<dbReference type="PANTHER" id="PTHR40700">
    <property type="entry name" value="HYPOTHETICAL MEMBRANE PROTEIN, CONSERVED, DUF63 FAMILY"/>
    <property type="match status" value="1"/>
</dbReference>
<evidence type="ECO:0000313" key="4">
    <source>
        <dbReference type="Proteomes" id="UP000319894"/>
    </source>
</evidence>
<keyword evidence="4" id="KW-1185">Reference proteome</keyword>
<dbReference type="EMBL" id="QMDX01000002">
    <property type="protein sequence ID" value="TSD15407.1"/>
    <property type="molecule type" value="Genomic_DNA"/>
</dbReference>
<dbReference type="AlphaFoldDB" id="A0A554NDD3"/>
<feature type="transmembrane region" description="Helical" evidence="2">
    <location>
        <begin position="70"/>
        <end position="92"/>
    </location>
</feature>
<dbReference type="InParanoid" id="A0A554NDD3"/>
<feature type="transmembrane region" description="Helical" evidence="2">
    <location>
        <begin position="161"/>
        <end position="185"/>
    </location>
</feature>